<dbReference type="GO" id="GO:0003677">
    <property type="term" value="F:DNA binding"/>
    <property type="evidence" value="ECO:0007669"/>
    <property type="project" value="TreeGrafter"/>
</dbReference>
<dbReference type="AlphaFoldDB" id="A0A8C8Y650"/>
<dbReference type="GO" id="GO:0006275">
    <property type="term" value="P:regulation of DNA replication"/>
    <property type="evidence" value="ECO:0007669"/>
    <property type="project" value="Ensembl"/>
</dbReference>
<dbReference type="GO" id="GO:0005654">
    <property type="term" value="C:nucleoplasm"/>
    <property type="evidence" value="ECO:0007669"/>
    <property type="project" value="Ensembl"/>
</dbReference>
<evidence type="ECO:0000256" key="1">
    <source>
        <dbReference type="ARBA" id="ARBA00004123"/>
    </source>
</evidence>
<dbReference type="GO" id="GO:0060382">
    <property type="term" value="P:regulation of DNA strand elongation"/>
    <property type="evidence" value="ECO:0007669"/>
    <property type="project" value="Ensembl"/>
</dbReference>
<dbReference type="InterPro" id="IPR033555">
    <property type="entry name" value="TFPT"/>
</dbReference>
<name>A0A8C8Y650_PANLE</name>
<dbReference type="Pfam" id="PF24245">
    <property type="entry name" value="INO80F"/>
    <property type="match status" value="1"/>
</dbReference>
<organism evidence="5 6">
    <name type="scientific">Panthera leo</name>
    <name type="common">Lion</name>
    <dbReference type="NCBI Taxonomy" id="9689"/>
    <lineage>
        <taxon>Eukaryota</taxon>
        <taxon>Metazoa</taxon>
        <taxon>Chordata</taxon>
        <taxon>Craniata</taxon>
        <taxon>Vertebrata</taxon>
        <taxon>Euteleostomi</taxon>
        <taxon>Mammalia</taxon>
        <taxon>Eutheria</taxon>
        <taxon>Laurasiatheria</taxon>
        <taxon>Carnivora</taxon>
        <taxon>Feliformia</taxon>
        <taxon>Felidae</taxon>
        <taxon>Pantherinae</taxon>
        <taxon>Panthera</taxon>
    </lineage>
</organism>
<dbReference type="GO" id="GO:0051726">
    <property type="term" value="P:regulation of cell cycle"/>
    <property type="evidence" value="ECO:0007669"/>
    <property type="project" value="Ensembl"/>
</dbReference>
<dbReference type="GO" id="GO:0006338">
    <property type="term" value="P:chromatin remodeling"/>
    <property type="evidence" value="ECO:0007669"/>
    <property type="project" value="Ensembl"/>
</dbReference>
<feature type="compositionally biased region" description="Pro residues" evidence="3">
    <location>
        <begin position="170"/>
        <end position="181"/>
    </location>
</feature>
<dbReference type="Proteomes" id="UP000694399">
    <property type="component" value="Unassembled WGS sequence"/>
</dbReference>
<evidence type="ECO:0000256" key="2">
    <source>
        <dbReference type="ARBA" id="ARBA00023242"/>
    </source>
</evidence>
<comment type="subcellular location">
    <subcellularLocation>
        <location evidence="1">Nucleus</location>
    </subcellularLocation>
</comment>
<dbReference type="GO" id="GO:0043065">
    <property type="term" value="P:positive regulation of apoptotic process"/>
    <property type="evidence" value="ECO:0007669"/>
    <property type="project" value="TreeGrafter"/>
</dbReference>
<dbReference type="GO" id="GO:0000723">
    <property type="term" value="P:telomere maintenance"/>
    <property type="evidence" value="ECO:0007669"/>
    <property type="project" value="Ensembl"/>
</dbReference>
<accession>A0A8C8Y650</accession>
<dbReference type="GO" id="GO:0045995">
    <property type="term" value="P:regulation of embryonic development"/>
    <property type="evidence" value="ECO:0007669"/>
    <property type="project" value="Ensembl"/>
</dbReference>
<dbReference type="GO" id="GO:0045739">
    <property type="term" value="P:positive regulation of DNA repair"/>
    <property type="evidence" value="ECO:0007669"/>
    <property type="project" value="Ensembl"/>
</dbReference>
<evidence type="ECO:0000313" key="5">
    <source>
        <dbReference type="Ensembl" id="ENSPLOP00000030316.1"/>
    </source>
</evidence>
<dbReference type="GeneTree" id="ENSGT00390000016605"/>
<dbReference type="InterPro" id="IPR056513">
    <property type="entry name" value="INO80F"/>
</dbReference>
<feature type="region of interest" description="Disordered" evidence="3">
    <location>
        <begin position="50"/>
        <end position="75"/>
    </location>
</feature>
<protein>
    <submittedName>
        <fullName evidence="5">TCF3 fusion partner</fullName>
    </submittedName>
</protein>
<gene>
    <name evidence="5" type="primary">TFPT</name>
</gene>
<evidence type="ECO:0000256" key="3">
    <source>
        <dbReference type="SAM" id="MobiDB-lite"/>
    </source>
</evidence>
<keyword evidence="6" id="KW-1185">Reference proteome</keyword>
<evidence type="ECO:0000259" key="4">
    <source>
        <dbReference type="Pfam" id="PF24245"/>
    </source>
</evidence>
<dbReference type="PANTHER" id="PTHR35084:SF1">
    <property type="entry name" value="TCF3 FUSION PARTNER"/>
    <property type="match status" value="1"/>
</dbReference>
<dbReference type="GO" id="GO:1904507">
    <property type="term" value="P:positive regulation of telomere maintenance in response to DNA damage"/>
    <property type="evidence" value="ECO:0007669"/>
    <property type="project" value="Ensembl"/>
</dbReference>
<reference evidence="5" key="1">
    <citation type="submission" date="2025-08" db="UniProtKB">
        <authorList>
            <consortium name="Ensembl"/>
        </authorList>
    </citation>
    <scope>IDENTIFICATION</scope>
</reference>
<dbReference type="GO" id="GO:0045893">
    <property type="term" value="P:positive regulation of DNA-templated transcription"/>
    <property type="evidence" value="ECO:0007669"/>
    <property type="project" value="Ensembl"/>
</dbReference>
<dbReference type="PANTHER" id="PTHR35084">
    <property type="entry name" value="TCF3 FUSION PARTNER"/>
    <property type="match status" value="1"/>
</dbReference>
<feature type="domain" description="INO80 complex subunit F" evidence="4">
    <location>
        <begin position="79"/>
        <end position="124"/>
    </location>
</feature>
<evidence type="ECO:0000313" key="6">
    <source>
        <dbReference type="Proteomes" id="UP000694399"/>
    </source>
</evidence>
<feature type="region of interest" description="Disordered" evidence="3">
    <location>
        <begin position="142"/>
        <end position="209"/>
    </location>
</feature>
<dbReference type="Ensembl" id="ENSPLOT00000033465.1">
    <property type="protein sequence ID" value="ENSPLOP00000030316.1"/>
    <property type="gene ID" value="ENSPLOG00000022159.1"/>
</dbReference>
<keyword evidence="2" id="KW-0539">Nucleus</keyword>
<reference evidence="5" key="2">
    <citation type="submission" date="2025-09" db="UniProtKB">
        <authorList>
            <consortium name="Ensembl"/>
        </authorList>
    </citation>
    <scope>IDENTIFICATION</scope>
</reference>
<dbReference type="GO" id="GO:0097190">
    <property type="term" value="P:apoptotic signaling pathway"/>
    <property type="evidence" value="ECO:0007669"/>
    <property type="project" value="Ensembl"/>
</dbReference>
<dbReference type="GO" id="GO:0031011">
    <property type="term" value="C:Ino80 complex"/>
    <property type="evidence" value="ECO:0007669"/>
    <property type="project" value="Ensembl"/>
</dbReference>
<proteinExistence type="predicted"/>
<sequence>MELEQREGTMAAVGFEEFSAPPGSELALPPLFGGHILESELETEVEFVSGGLGGSGLRERDEEEEAARGQRRRQRELNRRKYQALGRRCREIEQVNERVLNRLHQVQRITRRLQQERRFLMRVLDAYGDDYRASQLTIVLEDEGSQGTDAPTPGNAENEPPEKEGLSPPRRTPAPPEPSSPTPGEGPSGRKRRRGPRDGRRAGAVLTPELAPVQVGPGLLLCDSAVGAGPCSPCRLRAGAAGGSRLGCRGRDGQGRRKLEKARWGLGWKRKERDLEKGGVGGGQEGGWRRLGETWRRLGRGQVGGLEQVGTEEEEEDQRTGVEGKAGLLGFSPRCLRLSEEAEW</sequence>